<evidence type="ECO:0000256" key="2">
    <source>
        <dbReference type="ARBA" id="ARBA00022643"/>
    </source>
</evidence>
<feature type="domain" description="NADPH-dependent FMN reductase-like" evidence="4">
    <location>
        <begin position="3"/>
        <end position="143"/>
    </location>
</feature>
<dbReference type="Proteomes" id="UP000631535">
    <property type="component" value="Unassembled WGS sequence"/>
</dbReference>
<evidence type="ECO:0000313" key="6">
    <source>
        <dbReference type="Proteomes" id="UP000631535"/>
    </source>
</evidence>
<organism evidence="5 6">
    <name type="scientific">Streptomyces daqingensis</name>
    <dbReference type="NCBI Taxonomy" id="1472640"/>
    <lineage>
        <taxon>Bacteria</taxon>
        <taxon>Bacillati</taxon>
        <taxon>Actinomycetota</taxon>
        <taxon>Actinomycetes</taxon>
        <taxon>Kitasatosporales</taxon>
        <taxon>Streptomycetaceae</taxon>
        <taxon>Streptomyces</taxon>
    </lineage>
</organism>
<keyword evidence="6" id="KW-1185">Reference proteome</keyword>
<sequence>MPNVLALSGSPSPRSRTASLVRHVGGLVAAEGHTVRHVAARDLPPDALLAGDASHPAVREVIDSITWADALIVGTPVYKAAYSGLLKTLLDLLPQFALAGKTVLPLATGGTPAHVLAIDYALRPVLTSLGTDNVLRGWFVLDRDVTAGADGEGAVAPDSAAGVAEAAGRLITALAAPDSATARVPGLPRGLPTAV</sequence>
<keyword evidence="1" id="KW-0285">Flavoprotein</keyword>
<evidence type="ECO:0000313" key="5">
    <source>
        <dbReference type="EMBL" id="GGO43139.1"/>
    </source>
</evidence>
<comment type="caution">
    <text evidence="5">The sequence shown here is derived from an EMBL/GenBank/DDBJ whole genome shotgun (WGS) entry which is preliminary data.</text>
</comment>
<keyword evidence="3" id="KW-0560">Oxidoreductase</keyword>
<dbReference type="Pfam" id="PF03358">
    <property type="entry name" value="FMN_red"/>
    <property type="match status" value="1"/>
</dbReference>
<keyword evidence="2" id="KW-0288">FMN</keyword>
<proteinExistence type="predicted"/>
<dbReference type="InterPro" id="IPR020048">
    <property type="entry name" value="NADPH-dep_FMN_reduc_SsuE"/>
</dbReference>
<dbReference type="SUPFAM" id="SSF52218">
    <property type="entry name" value="Flavoproteins"/>
    <property type="match status" value="1"/>
</dbReference>
<evidence type="ECO:0000256" key="1">
    <source>
        <dbReference type="ARBA" id="ARBA00022630"/>
    </source>
</evidence>
<dbReference type="InterPro" id="IPR051814">
    <property type="entry name" value="NAD(P)H-dep_FMN_reductase"/>
</dbReference>
<dbReference type="PANTHER" id="PTHR43408">
    <property type="entry name" value="FMN REDUCTASE (NADPH)"/>
    <property type="match status" value="1"/>
</dbReference>
<evidence type="ECO:0000259" key="4">
    <source>
        <dbReference type="Pfam" id="PF03358"/>
    </source>
</evidence>
<dbReference type="RefSeq" id="WP_189035426.1">
    <property type="nucleotide sequence ID" value="NZ_BMMP01000002.1"/>
</dbReference>
<dbReference type="InterPro" id="IPR005025">
    <property type="entry name" value="FMN_Rdtase-like_dom"/>
</dbReference>
<protein>
    <recommendedName>
        <fullName evidence="4">NADPH-dependent FMN reductase-like domain-containing protein</fullName>
    </recommendedName>
</protein>
<dbReference type="EMBL" id="BMMP01000002">
    <property type="protein sequence ID" value="GGO43139.1"/>
    <property type="molecule type" value="Genomic_DNA"/>
</dbReference>
<evidence type="ECO:0000256" key="3">
    <source>
        <dbReference type="ARBA" id="ARBA00023002"/>
    </source>
</evidence>
<name>A0ABQ2LTG2_9ACTN</name>
<dbReference type="NCBIfam" id="TIGR03567">
    <property type="entry name" value="FMN_reduc_SsuE"/>
    <property type="match status" value="1"/>
</dbReference>
<accession>A0ABQ2LTG2</accession>
<gene>
    <name evidence="5" type="ORF">GCM10012287_05570</name>
</gene>
<reference evidence="6" key="1">
    <citation type="journal article" date="2019" name="Int. J. Syst. Evol. Microbiol.">
        <title>The Global Catalogue of Microorganisms (GCM) 10K type strain sequencing project: providing services to taxonomists for standard genome sequencing and annotation.</title>
        <authorList>
            <consortium name="The Broad Institute Genomics Platform"/>
            <consortium name="The Broad Institute Genome Sequencing Center for Infectious Disease"/>
            <person name="Wu L."/>
            <person name="Ma J."/>
        </authorList>
    </citation>
    <scope>NUCLEOTIDE SEQUENCE [LARGE SCALE GENOMIC DNA]</scope>
    <source>
        <strain evidence="6">CGMCC 4.7178</strain>
    </source>
</reference>
<dbReference type="Gene3D" id="3.40.50.360">
    <property type="match status" value="1"/>
</dbReference>
<dbReference type="PANTHER" id="PTHR43408:SF1">
    <property type="entry name" value="FMN REDUCTASE (NADPH)"/>
    <property type="match status" value="1"/>
</dbReference>
<dbReference type="InterPro" id="IPR029039">
    <property type="entry name" value="Flavoprotein-like_sf"/>
</dbReference>